<reference evidence="2 3" key="1">
    <citation type="journal article" date="2015" name="Nature">
        <title>rRNA introns, odd ribosomes, and small enigmatic genomes across a large radiation of phyla.</title>
        <authorList>
            <person name="Brown C.T."/>
            <person name="Hug L.A."/>
            <person name="Thomas B.C."/>
            <person name="Sharon I."/>
            <person name="Castelle C.J."/>
            <person name="Singh A."/>
            <person name="Wilkins M.J."/>
            <person name="Williams K.H."/>
            <person name="Banfield J.F."/>
        </authorList>
    </citation>
    <scope>NUCLEOTIDE SEQUENCE [LARGE SCALE GENOMIC DNA]</scope>
</reference>
<dbReference type="Gene3D" id="2.60.40.10">
    <property type="entry name" value="Immunoglobulins"/>
    <property type="match status" value="1"/>
</dbReference>
<gene>
    <name evidence="2" type="ORF">UY81_C0038G0006</name>
</gene>
<dbReference type="SUPFAM" id="SSF49265">
    <property type="entry name" value="Fibronectin type III"/>
    <property type="match status" value="1"/>
</dbReference>
<comment type="caution">
    <text evidence="2">The sequence shown here is derived from an EMBL/GenBank/DDBJ whole genome shotgun (WGS) entry which is preliminary data.</text>
</comment>
<dbReference type="InterPro" id="IPR003961">
    <property type="entry name" value="FN3_dom"/>
</dbReference>
<dbReference type="PROSITE" id="PS50853">
    <property type="entry name" value="FN3"/>
    <property type="match status" value="1"/>
</dbReference>
<dbReference type="AlphaFoldDB" id="A0A0G1XXG9"/>
<organism evidence="2 3">
    <name type="scientific">Candidatus Giovannonibacteria bacterium GW2011_GWA2_53_7</name>
    <dbReference type="NCBI Taxonomy" id="1618650"/>
    <lineage>
        <taxon>Bacteria</taxon>
        <taxon>Candidatus Giovannoniibacteriota</taxon>
    </lineage>
</organism>
<feature type="domain" description="Fibronectin type-III" evidence="1">
    <location>
        <begin position="102"/>
        <end position="188"/>
    </location>
</feature>
<evidence type="ECO:0000259" key="1">
    <source>
        <dbReference type="PROSITE" id="PS50853"/>
    </source>
</evidence>
<dbReference type="CDD" id="cd00063">
    <property type="entry name" value="FN3"/>
    <property type="match status" value="1"/>
</dbReference>
<evidence type="ECO:0000313" key="3">
    <source>
        <dbReference type="Proteomes" id="UP000034290"/>
    </source>
</evidence>
<dbReference type="InterPro" id="IPR036116">
    <property type="entry name" value="FN3_sf"/>
</dbReference>
<sequence>SAMLYAADVTSTPTARLLLYTVKLMNSKLAGFSDVTELVSNEQYRFTVNSEPVYIVWGDDPLPTALTGETLLVTDIYGNTTTTTDYTLTDLPVFITVAPIATITAPAVSTEQSRTKRFTVSWSGANSYDVWYKKGTGDWTAWLTDTTETEATFSGKAGKTYSFKVQGMDANGNAGPESDVVTTLVPNDDTVFSYDANWSKQRVKKAFLKTTHRTSTAQSLATKTFSGSEIYLIATVGPRQGRLNVLIDRVLKKRLNLKAKKTVYHKTVYHKQFSSAKKRRLTLKSFGSKTVALDGIAY</sequence>
<dbReference type="EMBL" id="LCRM01000038">
    <property type="protein sequence ID" value="KKW35671.1"/>
    <property type="molecule type" value="Genomic_DNA"/>
</dbReference>
<dbReference type="Proteomes" id="UP000034290">
    <property type="component" value="Unassembled WGS sequence"/>
</dbReference>
<protein>
    <recommendedName>
        <fullName evidence="1">Fibronectin type-III domain-containing protein</fullName>
    </recommendedName>
</protein>
<dbReference type="InterPro" id="IPR013783">
    <property type="entry name" value="Ig-like_fold"/>
</dbReference>
<accession>A0A0G1XXG9</accession>
<feature type="non-terminal residue" evidence="2">
    <location>
        <position position="1"/>
    </location>
</feature>
<proteinExistence type="predicted"/>
<evidence type="ECO:0000313" key="2">
    <source>
        <dbReference type="EMBL" id="KKW35671.1"/>
    </source>
</evidence>
<name>A0A0G1XXG9_9BACT</name>
<dbReference type="Gene3D" id="2.60.120.260">
    <property type="entry name" value="Galactose-binding domain-like"/>
    <property type="match status" value="1"/>
</dbReference>